<dbReference type="Pfam" id="PF03441">
    <property type="entry name" value="FAD_binding_7"/>
    <property type="match status" value="1"/>
</dbReference>
<evidence type="ECO:0000256" key="1">
    <source>
        <dbReference type="ARBA" id="ARBA00001932"/>
    </source>
</evidence>
<dbReference type="Gene3D" id="1.10.579.10">
    <property type="entry name" value="DNA Cyclobutane Dipyrimidine Photolyase, subunit A, domain 3"/>
    <property type="match status" value="1"/>
</dbReference>
<dbReference type="OrthoDB" id="9772484at2"/>
<dbReference type="SUPFAM" id="SSF48173">
    <property type="entry name" value="Cryptochrome/photolyase FAD-binding domain"/>
    <property type="match status" value="1"/>
</dbReference>
<feature type="region of interest" description="Disordered" evidence="5">
    <location>
        <begin position="513"/>
        <end position="563"/>
    </location>
</feature>
<dbReference type="Pfam" id="PF00875">
    <property type="entry name" value="DNA_photolyase"/>
    <property type="match status" value="1"/>
</dbReference>
<evidence type="ECO:0000259" key="6">
    <source>
        <dbReference type="PROSITE" id="PS51645"/>
    </source>
</evidence>
<dbReference type="PANTHER" id="PTHR11455:SF9">
    <property type="entry name" value="CRYPTOCHROME CIRCADIAN CLOCK 5 ISOFORM X1"/>
    <property type="match status" value="1"/>
</dbReference>
<dbReference type="AlphaFoldDB" id="A0A554W486"/>
<keyword evidence="8" id="KW-1185">Reference proteome</keyword>
<dbReference type="Proteomes" id="UP000315736">
    <property type="component" value="Unassembled WGS sequence"/>
</dbReference>
<dbReference type="GO" id="GO:0003677">
    <property type="term" value="F:DNA binding"/>
    <property type="evidence" value="ECO:0007669"/>
    <property type="project" value="TreeGrafter"/>
</dbReference>
<evidence type="ECO:0000256" key="3">
    <source>
        <dbReference type="ARBA" id="ARBA00022827"/>
    </source>
</evidence>
<feature type="domain" description="Photolyase/cryptochrome alpha/beta" evidence="6">
    <location>
        <begin position="3"/>
        <end position="135"/>
    </location>
</feature>
<reference evidence="7 8" key="1">
    <citation type="submission" date="2019-07" db="EMBL/GenBank/DDBJ databases">
        <title>Tepidimonas alkaliphilus YIM 72238 draft genome.</title>
        <authorList>
            <person name="Da Costa M.S."/>
            <person name="Froufe H.J.C."/>
            <person name="Egas C."/>
            <person name="Albuquerque L."/>
        </authorList>
    </citation>
    <scope>NUCLEOTIDE SEQUENCE [LARGE SCALE GENOMIC DNA]</scope>
    <source>
        <strain evidence="7 8">YIM 72238</strain>
    </source>
</reference>
<evidence type="ECO:0000313" key="7">
    <source>
        <dbReference type="EMBL" id="TSE18373.1"/>
    </source>
</evidence>
<dbReference type="GO" id="GO:0009416">
    <property type="term" value="P:response to light stimulus"/>
    <property type="evidence" value="ECO:0007669"/>
    <property type="project" value="TreeGrafter"/>
</dbReference>
<dbReference type="GO" id="GO:0003904">
    <property type="term" value="F:deoxyribodipyrimidine photo-lyase activity"/>
    <property type="evidence" value="ECO:0007669"/>
    <property type="project" value="TreeGrafter"/>
</dbReference>
<dbReference type="PANTHER" id="PTHR11455">
    <property type="entry name" value="CRYPTOCHROME"/>
    <property type="match status" value="1"/>
</dbReference>
<comment type="cofactor">
    <cofactor evidence="1">
        <name>(6R)-5,10-methylene-5,6,7,8-tetrahydrofolate</name>
        <dbReference type="ChEBI" id="CHEBI:15636"/>
    </cofactor>
</comment>
<dbReference type="InterPro" id="IPR005101">
    <property type="entry name" value="Cryptochr/Photolyase_FAD-bd"/>
</dbReference>
<proteinExistence type="predicted"/>
<dbReference type="InterPro" id="IPR036155">
    <property type="entry name" value="Crypto/Photolyase_N_sf"/>
</dbReference>
<evidence type="ECO:0000256" key="4">
    <source>
        <dbReference type="PIRSR" id="PIRSR602081-1"/>
    </source>
</evidence>
<dbReference type="InterPro" id="IPR036134">
    <property type="entry name" value="Crypto/Photolyase_FAD-like_sf"/>
</dbReference>
<protein>
    <submittedName>
        <fullName evidence="7">Cryptochrome-like protein cry2</fullName>
    </submittedName>
</protein>
<evidence type="ECO:0000313" key="8">
    <source>
        <dbReference type="Proteomes" id="UP000315736"/>
    </source>
</evidence>
<gene>
    <name evidence="7" type="primary">cry2</name>
    <name evidence="7" type="ORF">Talka_02222</name>
</gene>
<keyword evidence="2 4" id="KW-0285">Flavoprotein</keyword>
<dbReference type="PROSITE" id="PS51645">
    <property type="entry name" value="PHR_CRY_ALPHA_BETA"/>
    <property type="match status" value="1"/>
</dbReference>
<sequence length="563" mass="63122">MSEVQLVWFKRDLRVHDHAALAAAAARGPVLALYIVEPGLWRQPDAAAQHWGFIRESLLELDAALAATGQPHAALHVAVGEAVAVLAALHRRAGLAAIHAHEETGNGWTFARDRAVRRWARAHGVTLHEVPAFGVVRGLRDRDQWLAARERLMRAPQAPWPPPRLTFAAWPWAAPPGIGPLAWWLGDDSVLRPGPWPDAAALGLDPWEPPQRQRGGRTRAEAVLHGFLQRRAARYRGGISSPLSAPGACSRLSPYLAYGVLSLREVVQATEARLQALADRRGPEHAEAPRLRAGLRALASRLYWHCHFIQKLESEPQLEWRNLHRGYDGLREAEWDEARFAALREGRTGWPMVDACVAMLRAHGWLNFRMRSMLMSVAAYPLWLHWREVGLWLPRLFLDYEPGIHWPQVQMQSGTTGINATRVYNPVKQALDHDPHGTFVRTWCPALQRVPDVWLFEPWRMPAAVQQACGVRVGADWPQPPVELEAALRTAKARLHAWRQRPEMHAEARMVAQRHGSRRGMPGALARDPNTGLERCTAPPRAVRRSAPRASSPGVPEQLGFDW</sequence>
<dbReference type="RefSeq" id="WP_143891409.1">
    <property type="nucleotide sequence ID" value="NZ_VJNB01000015.1"/>
</dbReference>
<comment type="cofactor">
    <cofactor evidence="4">
        <name>FAD</name>
        <dbReference type="ChEBI" id="CHEBI:57692"/>
    </cofactor>
    <text evidence="4">Binds 1 FAD per subunit.</text>
</comment>
<evidence type="ECO:0000256" key="2">
    <source>
        <dbReference type="ARBA" id="ARBA00022630"/>
    </source>
</evidence>
<dbReference type="InterPro" id="IPR002081">
    <property type="entry name" value="Cryptochrome/DNA_photolyase_1"/>
</dbReference>
<dbReference type="Gene3D" id="1.25.40.80">
    <property type="match status" value="1"/>
</dbReference>
<dbReference type="Gene3D" id="3.40.50.620">
    <property type="entry name" value="HUPs"/>
    <property type="match status" value="1"/>
</dbReference>
<evidence type="ECO:0000256" key="5">
    <source>
        <dbReference type="SAM" id="MobiDB-lite"/>
    </source>
</evidence>
<feature type="binding site" evidence="4">
    <location>
        <position position="235"/>
    </location>
    <ligand>
        <name>FAD</name>
        <dbReference type="ChEBI" id="CHEBI:57692"/>
    </ligand>
</feature>
<dbReference type="GO" id="GO:0071949">
    <property type="term" value="F:FAD binding"/>
    <property type="evidence" value="ECO:0007669"/>
    <property type="project" value="TreeGrafter"/>
</dbReference>
<dbReference type="InterPro" id="IPR006050">
    <property type="entry name" value="DNA_photolyase_N"/>
</dbReference>
<name>A0A554W486_9BURK</name>
<keyword evidence="3 4" id="KW-0274">FAD</keyword>
<dbReference type="EMBL" id="VJNB01000015">
    <property type="protein sequence ID" value="TSE18373.1"/>
    <property type="molecule type" value="Genomic_DNA"/>
</dbReference>
<dbReference type="InterPro" id="IPR014729">
    <property type="entry name" value="Rossmann-like_a/b/a_fold"/>
</dbReference>
<comment type="caution">
    <text evidence="7">The sequence shown here is derived from an EMBL/GenBank/DDBJ whole genome shotgun (WGS) entry which is preliminary data.</text>
</comment>
<organism evidence="7 8">
    <name type="scientific">Tepidimonas alkaliphilus</name>
    <dbReference type="NCBI Taxonomy" id="2588942"/>
    <lineage>
        <taxon>Bacteria</taxon>
        <taxon>Pseudomonadati</taxon>
        <taxon>Pseudomonadota</taxon>
        <taxon>Betaproteobacteria</taxon>
        <taxon>Burkholderiales</taxon>
        <taxon>Tepidimonas</taxon>
    </lineage>
</organism>
<dbReference type="SUPFAM" id="SSF52425">
    <property type="entry name" value="Cryptochrome/photolyase, N-terminal domain"/>
    <property type="match status" value="1"/>
</dbReference>
<accession>A0A554W486</accession>